<accession>A0ABV7TMR8</accession>
<dbReference type="RefSeq" id="WP_390275963.1">
    <property type="nucleotide sequence ID" value="NZ_JBHRYH010000001.1"/>
</dbReference>
<organism evidence="2 3">
    <name type="scientific">Vogesella amnigena</name>
    <dbReference type="NCBI Taxonomy" id="1507449"/>
    <lineage>
        <taxon>Bacteria</taxon>
        <taxon>Pseudomonadati</taxon>
        <taxon>Pseudomonadota</taxon>
        <taxon>Betaproteobacteria</taxon>
        <taxon>Neisseriales</taxon>
        <taxon>Chromobacteriaceae</taxon>
        <taxon>Vogesella</taxon>
    </lineage>
</organism>
<feature type="signal peptide" evidence="1">
    <location>
        <begin position="1"/>
        <end position="22"/>
    </location>
</feature>
<dbReference type="Proteomes" id="UP001595636">
    <property type="component" value="Unassembled WGS sequence"/>
</dbReference>
<keyword evidence="1" id="KW-0732">Signal</keyword>
<evidence type="ECO:0000256" key="1">
    <source>
        <dbReference type="SAM" id="SignalP"/>
    </source>
</evidence>
<protein>
    <submittedName>
        <fullName evidence="2">Uncharacterized protein</fullName>
    </submittedName>
</protein>
<evidence type="ECO:0000313" key="3">
    <source>
        <dbReference type="Proteomes" id="UP001595636"/>
    </source>
</evidence>
<comment type="caution">
    <text evidence="2">The sequence shown here is derived from an EMBL/GenBank/DDBJ whole genome shotgun (WGS) entry which is preliminary data.</text>
</comment>
<gene>
    <name evidence="2" type="ORF">ACFOKJ_00195</name>
</gene>
<name>A0ABV7TMR8_9NEIS</name>
<reference evidence="3" key="1">
    <citation type="journal article" date="2019" name="Int. J. Syst. Evol. Microbiol.">
        <title>The Global Catalogue of Microorganisms (GCM) 10K type strain sequencing project: providing services to taxonomists for standard genome sequencing and annotation.</title>
        <authorList>
            <consortium name="The Broad Institute Genomics Platform"/>
            <consortium name="The Broad Institute Genome Sequencing Center for Infectious Disease"/>
            <person name="Wu L."/>
            <person name="Ma J."/>
        </authorList>
    </citation>
    <scope>NUCLEOTIDE SEQUENCE [LARGE SCALE GENOMIC DNA]</scope>
    <source>
        <strain evidence="3">KCTC 42195</strain>
    </source>
</reference>
<keyword evidence="3" id="KW-1185">Reference proteome</keyword>
<proteinExistence type="predicted"/>
<evidence type="ECO:0000313" key="2">
    <source>
        <dbReference type="EMBL" id="MFC3624564.1"/>
    </source>
</evidence>
<feature type="chain" id="PRO_5045376923" evidence="1">
    <location>
        <begin position="23"/>
        <end position="284"/>
    </location>
</feature>
<dbReference type="EMBL" id="JBHRYH010000001">
    <property type="protein sequence ID" value="MFC3624564.1"/>
    <property type="molecule type" value="Genomic_DNA"/>
</dbReference>
<sequence length="284" mass="30461">MQHHRNPVLLLLCALVAVPASAADPAATAASSAGSLLIDQQSLAGEVLRNIPAGAALERFVVANGPAGRLAYVGLTEGDTGGVVFVNDRLAGVVSRRLADAFYSCRGFATANQQYWGKQAGAWVATLQQQMQPASSVQLVFSGKSALQSIQSIVENPLLGQLKSLLDMGTNPLNIFKTLNKSRQDLKQRAHDDEVTNALAQLQPGDEEARLAAILLPEEVNFLGEDLVMAYPRYSVDYLVQQGRISLQQQPSFLQLSRGQAALFYRPGVQWSSCTPADWPSTAG</sequence>